<reference evidence="3 4" key="1">
    <citation type="submission" date="2015-10" db="EMBL/GenBank/DDBJ databases">
        <title>Draft genome sequence of Thermococcus celericrescens strain DSM 17994.</title>
        <authorList>
            <person name="Hong S.-J."/>
            <person name="Park C.-E."/>
            <person name="Shin J.-H."/>
        </authorList>
    </citation>
    <scope>NUCLEOTIDE SEQUENCE [LARGE SCALE GENOMIC DNA]</scope>
    <source>
        <strain evidence="3 4">DSM 17994</strain>
    </source>
</reference>
<keyword evidence="4" id="KW-1185">Reference proteome</keyword>
<protein>
    <recommendedName>
        <fullName evidence="2">MEMO1 family protein APY94_02770</fullName>
    </recommendedName>
</protein>
<evidence type="ECO:0000313" key="4">
    <source>
        <dbReference type="Proteomes" id="UP000053462"/>
    </source>
</evidence>
<proteinExistence type="inferred from homology"/>
<comment type="caution">
    <text evidence="3">The sequence shown here is derived from an EMBL/GenBank/DDBJ whole genome shotgun (WGS) entry which is preliminary data.</text>
</comment>
<evidence type="ECO:0000256" key="2">
    <source>
        <dbReference type="HAMAP-Rule" id="MF_00055"/>
    </source>
</evidence>
<name>A0A124EBJ6_9EURY</name>
<dbReference type="AlphaFoldDB" id="A0A124EBJ6"/>
<dbReference type="NCBIfam" id="NF001987">
    <property type="entry name" value="PRK00782.1"/>
    <property type="match status" value="1"/>
</dbReference>
<accession>A0A124EBJ6</accession>
<sequence>MAEVRYPAVAGGFYPSGKALIEMLEEFFSNLGEEGSERRITAGVAPHAGYVFSGYTASRTYRAIFEDGFPETFVILGPNHTGLGSPIAVYPAGKWRTPLGDVEVDSEMAKAIAKLSGIADLDELAHKYEHSIEVQLPFIQYLSELAGKEVRIVPIALGIQDEEVSEDLGKAVFEASRELGRDVVVVASTDFMHYGPMYGYVPFRARASELPHRIKEWDFRVIRRILDFDVKGMFRELRDMNHTMCGPGGVGTAMVYSRFAGALEAELLHYTTSFEVSRSTDAIVGYASIVIRK</sequence>
<dbReference type="PANTHER" id="PTHR11060:SF0">
    <property type="entry name" value="PROTEIN MEMO1"/>
    <property type="match status" value="1"/>
</dbReference>
<gene>
    <name evidence="3" type="ORF">APY94_02770</name>
</gene>
<evidence type="ECO:0000256" key="1">
    <source>
        <dbReference type="ARBA" id="ARBA00006315"/>
    </source>
</evidence>
<dbReference type="PANTHER" id="PTHR11060">
    <property type="entry name" value="PROTEIN MEMO1"/>
    <property type="match status" value="1"/>
</dbReference>
<evidence type="ECO:0000313" key="3">
    <source>
        <dbReference type="EMBL" id="KUH34218.1"/>
    </source>
</evidence>
<dbReference type="HAMAP" id="MF_00055">
    <property type="entry name" value="MEMO1"/>
    <property type="match status" value="1"/>
</dbReference>
<dbReference type="RefSeq" id="WP_058938193.1">
    <property type="nucleotide sequence ID" value="NZ_LLYW01000008.1"/>
</dbReference>
<dbReference type="EMBL" id="LLYW01000008">
    <property type="protein sequence ID" value="KUH34218.1"/>
    <property type="molecule type" value="Genomic_DNA"/>
</dbReference>
<dbReference type="OrthoDB" id="372162at2157"/>
<comment type="similarity">
    <text evidence="1 2">Belongs to the MEMO1 family.</text>
</comment>
<dbReference type="Proteomes" id="UP000053462">
    <property type="component" value="Unassembled WGS sequence"/>
</dbReference>
<dbReference type="Gene3D" id="3.40.830.10">
    <property type="entry name" value="LigB-like"/>
    <property type="match status" value="1"/>
</dbReference>
<dbReference type="InterPro" id="IPR002737">
    <property type="entry name" value="MEMO1_fam"/>
</dbReference>
<dbReference type="CDD" id="cd07361">
    <property type="entry name" value="MEMO_like"/>
    <property type="match status" value="1"/>
</dbReference>
<organism evidence="3 4">
    <name type="scientific">Thermococcus celericrescens</name>
    <dbReference type="NCBI Taxonomy" id="227598"/>
    <lineage>
        <taxon>Archaea</taxon>
        <taxon>Methanobacteriati</taxon>
        <taxon>Methanobacteriota</taxon>
        <taxon>Thermococci</taxon>
        <taxon>Thermococcales</taxon>
        <taxon>Thermococcaceae</taxon>
        <taxon>Thermococcus</taxon>
    </lineage>
</organism>
<dbReference type="NCBIfam" id="TIGR04336">
    <property type="entry name" value="AmmeMemoSam_B"/>
    <property type="match status" value="1"/>
</dbReference>
<dbReference type="STRING" id="227598.APY94_02770"/>
<dbReference type="Pfam" id="PF01875">
    <property type="entry name" value="Memo"/>
    <property type="match status" value="1"/>
</dbReference>